<evidence type="ECO:0000313" key="5">
    <source>
        <dbReference type="EMBL" id="TGC08292.1"/>
    </source>
</evidence>
<dbReference type="PANTHER" id="PTHR22990:SF15">
    <property type="entry name" value="F-BOX ONLY PROTEIN 10"/>
    <property type="match status" value="1"/>
</dbReference>
<evidence type="ECO:0000259" key="4">
    <source>
        <dbReference type="Pfam" id="PF12708"/>
    </source>
</evidence>
<keyword evidence="2" id="KW-1133">Transmembrane helix</keyword>
<evidence type="ECO:0000313" key="6">
    <source>
        <dbReference type="Proteomes" id="UP000297295"/>
    </source>
</evidence>
<gene>
    <name evidence="5" type="ORF">CUN85_09435</name>
</gene>
<dbReference type="InterPro" id="IPR006626">
    <property type="entry name" value="PbH1"/>
</dbReference>
<proteinExistence type="predicted"/>
<sequence length="522" mass="57759">MVYTSKCLYIYMQYSIAHSIFFISCISAVIAYAILEVFFRKEFSHKNYMHILLLLFVGSGGALLSDHMAVHSTFTGGPIEQASIGPASANSISTSVPGITVAIDGSGDYNCDGTADQVEINEALQDAKNNNFDTVYLKSGTYTIDDSIEIPDDMTLTGDPDATVKLIANWDVTRADMFKSMITGTTVITGNFNKGSNITISGFTLDGNKHNQNTISEMKAIDSFPAIQFYYSEYITIKDMVIKEIPGDGIRLNNGISHHKVLNNLIYDTGHDDIFIKHGNYDVVDGNTLPLVAHDCGIRLDDSTNIMVTNNTIWTDSTALYGLSGIYLLKQDSDNDSYNITIAYNAIYDTREMGIVLATARGANNMPVTSARDVHIHNNIIYGSGTNYRTGHPYGGGIWLDGWNNTTVENNIIDGSMGDGIAYAQRFSGHNDTAIYTTFVRNNIIMNTVNSPIQTGDGYGISNRLGSNYNFVLENNVVWNNENGNYNNISSHDTDININPLFADPWNYINYKVSLWRWHLTR</sequence>
<evidence type="ECO:0000256" key="1">
    <source>
        <dbReference type="ARBA" id="ARBA00022737"/>
    </source>
</evidence>
<dbReference type="Gene3D" id="2.160.20.10">
    <property type="entry name" value="Single-stranded right-handed beta-helix, Pectin lyase-like"/>
    <property type="match status" value="1"/>
</dbReference>
<dbReference type="InterPro" id="IPR051550">
    <property type="entry name" value="SCF-Subunits/Alg-Epimerases"/>
</dbReference>
<reference evidence="5 6" key="1">
    <citation type="submission" date="2017-11" db="EMBL/GenBank/DDBJ databases">
        <title>Isolation and Characterization of Methanogenic Archaea from Saline Meromictic Lake at Siberia.</title>
        <authorList>
            <person name="Shen Y."/>
            <person name="Huang H.-H."/>
            <person name="Lai M.-C."/>
            <person name="Chen S.-C."/>
        </authorList>
    </citation>
    <scope>NUCLEOTIDE SEQUENCE [LARGE SCALE GENOMIC DNA]</scope>
    <source>
        <strain evidence="5 6">SY-01</strain>
    </source>
</reference>
<keyword evidence="1" id="KW-0677">Repeat</keyword>
<evidence type="ECO:0000256" key="2">
    <source>
        <dbReference type="SAM" id="Phobius"/>
    </source>
</evidence>
<dbReference type="AlphaFoldDB" id="A0A4E0PVN5"/>
<dbReference type="Pfam" id="PF08480">
    <property type="entry name" value="Disaggr_assoc"/>
    <property type="match status" value="1"/>
</dbReference>
<dbReference type="InterPro" id="IPR024535">
    <property type="entry name" value="RHGA/B-epi-like_pectate_lyase"/>
</dbReference>
<dbReference type="Proteomes" id="UP000297295">
    <property type="component" value="Unassembled WGS sequence"/>
</dbReference>
<dbReference type="SUPFAM" id="SSF51126">
    <property type="entry name" value="Pectin lyase-like"/>
    <property type="match status" value="1"/>
</dbReference>
<dbReference type="PROSITE" id="PS51257">
    <property type="entry name" value="PROKAR_LIPOPROTEIN"/>
    <property type="match status" value="1"/>
</dbReference>
<accession>A0A4E0PVN5</accession>
<dbReference type="InterPro" id="IPR013687">
    <property type="entry name" value="Disaggr-rel"/>
</dbReference>
<dbReference type="SMART" id="SM00710">
    <property type="entry name" value="PbH1"/>
    <property type="match status" value="8"/>
</dbReference>
<protein>
    <submittedName>
        <fullName evidence="5">Uncharacterized protein</fullName>
    </submittedName>
</protein>
<keyword evidence="2" id="KW-0812">Transmembrane</keyword>
<name>A0A4E0PVN5_9EURY</name>
<feature type="transmembrane region" description="Helical" evidence="2">
    <location>
        <begin position="47"/>
        <end position="64"/>
    </location>
</feature>
<feature type="domain" description="Disaggregatase-related" evidence="3">
    <location>
        <begin position="339"/>
        <end position="508"/>
    </location>
</feature>
<keyword evidence="6" id="KW-1185">Reference proteome</keyword>
<dbReference type="InterPro" id="IPR012334">
    <property type="entry name" value="Pectin_lyas_fold"/>
</dbReference>
<dbReference type="InterPro" id="IPR011050">
    <property type="entry name" value="Pectin_lyase_fold/virulence"/>
</dbReference>
<feature type="domain" description="Rhamnogalacturonase A/B/Epimerase-like pectate lyase" evidence="4">
    <location>
        <begin position="112"/>
        <end position="315"/>
    </location>
</feature>
<feature type="transmembrane region" description="Helical" evidence="2">
    <location>
        <begin position="12"/>
        <end position="35"/>
    </location>
</feature>
<dbReference type="EMBL" id="PGGK01000010">
    <property type="protein sequence ID" value="TGC08292.1"/>
    <property type="molecule type" value="Genomic_DNA"/>
</dbReference>
<evidence type="ECO:0000259" key="3">
    <source>
        <dbReference type="Pfam" id="PF08480"/>
    </source>
</evidence>
<dbReference type="Pfam" id="PF12708">
    <property type="entry name" value="Pect-lyase_RHGA_epim"/>
    <property type="match status" value="1"/>
</dbReference>
<organism evidence="5 6">
    <name type="scientific">Methanolobus halotolerans</name>
    <dbReference type="NCBI Taxonomy" id="2052935"/>
    <lineage>
        <taxon>Archaea</taxon>
        <taxon>Methanobacteriati</taxon>
        <taxon>Methanobacteriota</taxon>
        <taxon>Stenosarchaea group</taxon>
        <taxon>Methanomicrobia</taxon>
        <taxon>Methanosarcinales</taxon>
        <taxon>Methanosarcinaceae</taxon>
        <taxon>Methanolobus</taxon>
    </lineage>
</organism>
<keyword evidence="2" id="KW-0472">Membrane</keyword>
<dbReference type="PANTHER" id="PTHR22990">
    <property type="entry name" value="F-BOX ONLY PROTEIN"/>
    <property type="match status" value="1"/>
</dbReference>
<comment type="caution">
    <text evidence="5">The sequence shown here is derived from an EMBL/GenBank/DDBJ whole genome shotgun (WGS) entry which is preliminary data.</text>
</comment>